<sequence>MSFNHYVTFVENTFPQIATIVKSSYLANHDVEDVSLSEALSELSVCNPRVSSFLGEIYFFFSSLNDDTKFY</sequence>
<protein>
    <submittedName>
        <fullName evidence="1">Uncharacterized protein</fullName>
    </submittedName>
</protein>
<accession>A0A976N246</accession>
<dbReference type="EMBL" id="OM869587">
    <property type="protein sequence ID" value="UPW41380.1"/>
    <property type="molecule type" value="Genomic_DNA"/>
</dbReference>
<name>A0A976N246_9VIRU</name>
<proteinExistence type="predicted"/>
<reference evidence="1" key="1">
    <citation type="submission" date="2022-02" db="EMBL/GenBank/DDBJ databases">
        <title>Towards deciphering the DNA virus diversity associated with rodent species in the families Cricetidae and Heteromyidae.</title>
        <authorList>
            <person name="Lund M."/>
            <person name="Larsen B.B."/>
            <person name="Gryseels S."/>
            <person name="Kraberger S."/>
            <person name="Rowsey D.M."/>
            <person name="Steger L."/>
            <person name="Yule K.M."/>
            <person name="Upham N.S."/>
            <person name="Worobey M."/>
            <person name="Van Doorslaer K."/>
            <person name="Varsani A."/>
        </authorList>
    </citation>
    <scope>NUCLEOTIDE SEQUENCE</scope>
    <source>
        <strain evidence="1">UA06Rod_20</strain>
    </source>
</reference>
<evidence type="ECO:0000313" key="1">
    <source>
        <dbReference type="EMBL" id="UPW41380.1"/>
    </source>
</evidence>
<organism evidence="1">
    <name type="scientific">Dipodfec virus UA06Rod_20</name>
    <dbReference type="NCBI Taxonomy" id="2929320"/>
    <lineage>
        <taxon>Viruses</taxon>
        <taxon>Monodnaviria</taxon>
        <taxon>Sangervirae</taxon>
        <taxon>Phixviricota</taxon>
        <taxon>Malgrandaviricetes</taxon>
        <taxon>Petitvirales</taxon>
        <taxon>Microviridae</taxon>
    </lineage>
</organism>